<dbReference type="Proteomes" id="UP000823896">
    <property type="component" value="Unassembled WGS sequence"/>
</dbReference>
<name>A0A9D2SUP8_9FIRM</name>
<dbReference type="AlphaFoldDB" id="A0A9D2SUP8"/>
<dbReference type="InterPro" id="IPR036890">
    <property type="entry name" value="HATPase_C_sf"/>
</dbReference>
<dbReference type="PANTHER" id="PTHR40448:SF1">
    <property type="entry name" value="TWO-COMPONENT SENSOR HISTIDINE KINASE"/>
    <property type="match status" value="1"/>
</dbReference>
<evidence type="ECO:0000256" key="1">
    <source>
        <dbReference type="SAM" id="Phobius"/>
    </source>
</evidence>
<dbReference type="InterPro" id="IPR032834">
    <property type="entry name" value="NatK-like_C"/>
</dbReference>
<keyword evidence="1" id="KW-1133">Transmembrane helix</keyword>
<dbReference type="GO" id="GO:0042802">
    <property type="term" value="F:identical protein binding"/>
    <property type="evidence" value="ECO:0007669"/>
    <property type="project" value="TreeGrafter"/>
</dbReference>
<evidence type="ECO:0000259" key="2">
    <source>
        <dbReference type="Pfam" id="PF14501"/>
    </source>
</evidence>
<reference evidence="3" key="1">
    <citation type="journal article" date="2021" name="PeerJ">
        <title>Extensive microbial diversity within the chicken gut microbiome revealed by metagenomics and culture.</title>
        <authorList>
            <person name="Gilroy R."/>
            <person name="Ravi A."/>
            <person name="Getino M."/>
            <person name="Pursley I."/>
            <person name="Horton D.L."/>
            <person name="Alikhan N.F."/>
            <person name="Baker D."/>
            <person name="Gharbi K."/>
            <person name="Hall N."/>
            <person name="Watson M."/>
            <person name="Adriaenssens E.M."/>
            <person name="Foster-Nyarko E."/>
            <person name="Jarju S."/>
            <person name="Secka A."/>
            <person name="Antonio M."/>
            <person name="Oren A."/>
            <person name="Chaudhuri R.R."/>
            <person name="La Ragione R."/>
            <person name="Hildebrand F."/>
            <person name="Pallen M.J."/>
        </authorList>
    </citation>
    <scope>NUCLEOTIDE SEQUENCE</scope>
    <source>
        <strain evidence="3">CHK187-11901</strain>
    </source>
</reference>
<keyword evidence="3" id="KW-0547">Nucleotide-binding</keyword>
<dbReference type="PANTHER" id="PTHR40448">
    <property type="entry name" value="TWO-COMPONENT SENSOR HISTIDINE KINASE"/>
    <property type="match status" value="1"/>
</dbReference>
<organism evidence="3 4">
    <name type="scientific">Candidatus Merdibacter merdavium</name>
    <dbReference type="NCBI Taxonomy" id="2838692"/>
    <lineage>
        <taxon>Bacteria</taxon>
        <taxon>Bacillati</taxon>
        <taxon>Bacillota</taxon>
        <taxon>Erysipelotrichia</taxon>
        <taxon>Erysipelotrichales</taxon>
        <taxon>Erysipelotrichaceae</taxon>
        <taxon>Merdibacter</taxon>
    </lineage>
</organism>
<proteinExistence type="predicted"/>
<feature type="domain" description="Sensor histidine kinase NatK-like C-terminal" evidence="2">
    <location>
        <begin position="173"/>
        <end position="272"/>
    </location>
</feature>
<gene>
    <name evidence="3" type="ORF">H9702_02025</name>
</gene>
<feature type="transmembrane region" description="Helical" evidence="1">
    <location>
        <begin position="36"/>
        <end position="57"/>
    </location>
</feature>
<keyword evidence="1" id="KW-0812">Transmembrane</keyword>
<evidence type="ECO:0000313" key="4">
    <source>
        <dbReference type="Proteomes" id="UP000823896"/>
    </source>
</evidence>
<dbReference type="Pfam" id="PF14501">
    <property type="entry name" value="HATPase_c_5"/>
    <property type="match status" value="1"/>
</dbReference>
<feature type="transmembrane region" description="Helical" evidence="1">
    <location>
        <begin position="7"/>
        <end position="30"/>
    </location>
</feature>
<accession>A0A9D2SUP8</accession>
<dbReference type="Gene3D" id="3.30.565.10">
    <property type="entry name" value="Histidine kinase-like ATPase, C-terminal domain"/>
    <property type="match status" value="1"/>
</dbReference>
<protein>
    <submittedName>
        <fullName evidence="3">ATP-binding protein</fullName>
    </submittedName>
</protein>
<evidence type="ECO:0000313" key="3">
    <source>
        <dbReference type="EMBL" id="HJC35892.1"/>
    </source>
</evidence>
<reference evidence="3" key="2">
    <citation type="submission" date="2021-04" db="EMBL/GenBank/DDBJ databases">
        <authorList>
            <person name="Gilroy R."/>
        </authorList>
    </citation>
    <scope>NUCLEOTIDE SEQUENCE</scope>
    <source>
        <strain evidence="3">CHK187-11901</strain>
    </source>
</reference>
<comment type="caution">
    <text evidence="3">The sequence shown here is derived from an EMBL/GenBank/DDBJ whole genome shotgun (WGS) entry which is preliminary data.</text>
</comment>
<sequence length="278" mass="30947">MKNERPYLLLYGMLLSQLLLFALLCAKMILKVPLAGWLSLMALSLELFLILRLLALFRERLSQKEKNRSVRQRQAIEEEYLRGHEGTAASLDMIRAEIETQIENFPELAVQSPLQRNIIIAQLLEEYSRLCSMELCANDLVDAVIFNKKTRAGALGIHMSCALALPASIPVSPIDLISVFTNLLDNAIEGCMMMPPEQRVITLSAQIRADCLIVTTANPKPSSLHLRTEGMRSAKGEGHGLGLSILQQIADRYEGSFTCEDSGESVEFSIMLLLDTAR</sequence>
<dbReference type="EMBL" id="DWWM01000010">
    <property type="protein sequence ID" value="HJC35892.1"/>
    <property type="molecule type" value="Genomic_DNA"/>
</dbReference>
<keyword evidence="3" id="KW-0067">ATP-binding</keyword>
<keyword evidence="1" id="KW-0472">Membrane</keyword>
<dbReference type="GO" id="GO:0005524">
    <property type="term" value="F:ATP binding"/>
    <property type="evidence" value="ECO:0007669"/>
    <property type="project" value="UniProtKB-KW"/>
</dbReference>
<dbReference type="SUPFAM" id="SSF55874">
    <property type="entry name" value="ATPase domain of HSP90 chaperone/DNA topoisomerase II/histidine kinase"/>
    <property type="match status" value="1"/>
</dbReference>
<dbReference type="CDD" id="cd16935">
    <property type="entry name" value="HATPase_AgrC-ComD-like"/>
    <property type="match status" value="1"/>
</dbReference>